<sequence length="53" mass="6405">MIERRIVTGTMTEVVAREEYRKRFGKEPQNDAEMYESLQEDDKRKEILKMLVN</sequence>
<gene>
    <name evidence="1" type="ORF">H9649_12060</name>
</gene>
<reference evidence="1 2" key="1">
    <citation type="submission" date="2020-08" db="EMBL/GenBank/DDBJ databases">
        <title>A Genomic Blueprint of the Chicken Gut Microbiome.</title>
        <authorList>
            <person name="Gilroy R."/>
            <person name="Ravi A."/>
            <person name="Getino M."/>
            <person name="Pursley I."/>
            <person name="Horton D.L."/>
            <person name="Alikhan N.-F."/>
            <person name="Baker D."/>
            <person name="Gharbi K."/>
            <person name="Hall N."/>
            <person name="Watson M."/>
            <person name="Adriaenssens E.M."/>
            <person name="Foster-Nyarko E."/>
            <person name="Jarju S."/>
            <person name="Secka A."/>
            <person name="Antonio M."/>
            <person name="Oren A."/>
            <person name="Chaudhuri R."/>
            <person name="La Ragione R.M."/>
            <person name="Hildebrand F."/>
            <person name="Pallen M.J."/>
        </authorList>
    </citation>
    <scope>NUCLEOTIDE SEQUENCE [LARGE SCALE GENOMIC DNA]</scope>
    <source>
        <strain evidence="1 2">Sa2YVA2</strain>
    </source>
</reference>
<dbReference type="Proteomes" id="UP000626786">
    <property type="component" value="Unassembled WGS sequence"/>
</dbReference>
<dbReference type="EMBL" id="JACSQN010000010">
    <property type="protein sequence ID" value="MBD7985324.1"/>
    <property type="molecule type" value="Genomic_DNA"/>
</dbReference>
<evidence type="ECO:0000313" key="2">
    <source>
        <dbReference type="Proteomes" id="UP000626786"/>
    </source>
</evidence>
<keyword evidence="2" id="KW-1185">Reference proteome</keyword>
<dbReference type="RefSeq" id="WP_191695146.1">
    <property type="nucleotide sequence ID" value="NZ_JACSQN010000010.1"/>
</dbReference>
<comment type="caution">
    <text evidence="1">The sequence shown here is derived from an EMBL/GenBank/DDBJ whole genome shotgun (WGS) entry which is preliminary data.</text>
</comment>
<accession>A0ABR8UC66</accession>
<protein>
    <submittedName>
        <fullName evidence="1">Uncharacterized protein</fullName>
    </submittedName>
</protein>
<proteinExistence type="predicted"/>
<organism evidence="1 2">
    <name type="scientific">Sporosarcina quadrami</name>
    <dbReference type="NCBI Taxonomy" id="2762234"/>
    <lineage>
        <taxon>Bacteria</taxon>
        <taxon>Bacillati</taxon>
        <taxon>Bacillota</taxon>
        <taxon>Bacilli</taxon>
        <taxon>Bacillales</taxon>
        <taxon>Caryophanaceae</taxon>
        <taxon>Sporosarcina</taxon>
    </lineage>
</organism>
<evidence type="ECO:0000313" key="1">
    <source>
        <dbReference type="EMBL" id="MBD7985324.1"/>
    </source>
</evidence>
<name>A0ABR8UC66_9BACL</name>